<dbReference type="Pfam" id="PF00076">
    <property type="entry name" value="RRM_1"/>
    <property type="match status" value="1"/>
</dbReference>
<dbReference type="InterPro" id="IPR000504">
    <property type="entry name" value="RRM_dom"/>
</dbReference>
<evidence type="ECO:0000256" key="2">
    <source>
        <dbReference type="ARBA" id="ARBA00022884"/>
    </source>
</evidence>
<dbReference type="FunFam" id="3.40.50.10420:FF:000001">
    <property type="entry name" value="Methenyltetrahydrofolate synthase domain-containing protein"/>
    <property type="match status" value="1"/>
</dbReference>
<dbReference type="FunCoup" id="T1FRL0">
    <property type="interactions" value="1086"/>
</dbReference>
<dbReference type="EMBL" id="AMQM01002466">
    <property type="status" value="NOT_ANNOTATED_CDS"/>
    <property type="molecule type" value="Genomic_DNA"/>
</dbReference>
<feature type="compositionally biased region" description="Low complexity" evidence="4">
    <location>
        <begin position="314"/>
        <end position="324"/>
    </location>
</feature>
<dbReference type="InterPro" id="IPR035979">
    <property type="entry name" value="RBD_domain_sf"/>
</dbReference>
<evidence type="ECO:0000313" key="8">
    <source>
        <dbReference type="Proteomes" id="UP000015101"/>
    </source>
</evidence>
<dbReference type="RefSeq" id="XP_009010061.1">
    <property type="nucleotide sequence ID" value="XM_009011813.1"/>
</dbReference>
<reference evidence="6 8" key="2">
    <citation type="journal article" date="2013" name="Nature">
        <title>Insights into bilaterian evolution from three spiralian genomes.</title>
        <authorList>
            <person name="Simakov O."/>
            <person name="Marletaz F."/>
            <person name="Cho S.J."/>
            <person name="Edsinger-Gonzales E."/>
            <person name="Havlak P."/>
            <person name="Hellsten U."/>
            <person name="Kuo D.H."/>
            <person name="Larsson T."/>
            <person name="Lv J."/>
            <person name="Arendt D."/>
            <person name="Savage R."/>
            <person name="Osoegawa K."/>
            <person name="de Jong P."/>
            <person name="Grimwood J."/>
            <person name="Chapman J.A."/>
            <person name="Shapiro H."/>
            <person name="Aerts A."/>
            <person name="Otillar R.P."/>
            <person name="Terry A.Y."/>
            <person name="Boore J.L."/>
            <person name="Grigoriev I.V."/>
            <person name="Lindberg D.R."/>
            <person name="Seaver E.C."/>
            <person name="Weisblat D.A."/>
            <person name="Putnam N.H."/>
            <person name="Rokhsar D.S."/>
        </authorList>
    </citation>
    <scope>NUCLEOTIDE SEQUENCE</scope>
</reference>
<feature type="compositionally biased region" description="Basic and acidic residues" evidence="4">
    <location>
        <begin position="335"/>
        <end position="346"/>
    </location>
</feature>
<dbReference type="Pfam" id="PF01812">
    <property type="entry name" value="5-FTHF_cyc-lig"/>
    <property type="match status" value="1"/>
</dbReference>
<feature type="compositionally biased region" description="Basic and acidic residues" evidence="4">
    <location>
        <begin position="508"/>
        <end position="526"/>
    </location>
</feature>
<dbReference type="SUPFAM" id="SSF54928">
    <property type="entry name" value="RNA-binding domain, RBD"/>
    <property type="match status" value="1"/>
</dbReference>
<dbReference type="InterPro" id="IPR002698">
    <property type="entry name" value="FTHF_cligase"/>
</dbReference>
<gene>
    <name evidence="7" type="primary">20211457</name>
    <name evidence="6" type="ORF">HELRODRAFT_190006</name>
</gene>
<protein>
    <recommendedName>
        <fullName evidence="1">Methenyltetrahydrofolate synthase domain-containing protein</fullName>
    </recommendedName>
</protein>
<dbReference type="GO" id="GO:0005737">
    <property type="term" value="C:cytoplasm"/>
    <property type="evidence" value="ECO:0000318"/>
    <property type="project" value="GO_Central"/>
</dbReference>
<feature type="compositionally biased region" description="Basic and acidic residues" evidence="4">
    <location>
        <begin position="353"/>
        <end position="367"/>
    </location>
</feature>
<dbReference type="CTD" id="20211457"/>
<dbReference type="KEGG" id="hro:HELRODRAFT_190006"/>
<dbReference type="PROSITE" id="PS50102">
    <property type="entry name" value="RRM"/>
    <property type="match status" value="1"/>
</dbReference>
<sequence length="526" mass="59865">MEGDYKNCIVLTAEDTKATIRGKVWDYLSDNELAENPLPPHKRIPNYKSTKETSSKLLELEEFKEAKLIKIDPDKPLQYVRFNALEKGKTIFVPTPRLLSNFLNKLTPTDDSKKNWTYSTKLGMINHSTPINLDSADKDKIDLVIVGAVAVSMKGLRIGKGEGYGDLEHGVMSVMGMIDSTTKIVACVHDCQVFEDLPDALFEQHDVSVDIIVTPSRIIYCEGTGKTRPGEIFWETLPLEKYNAIPVLKKLRYKTWKEGASELKLLKDETEAPKELTDEKIEPILKKGQRRANVSQGREFYGGFRGRRLANNFNNWRSNYRNPNQGRNSRRLRRKTDENEQDEKRNNSVNHDGSGDTSKEDNQDNQRKRISSGSRGGLYRNFQNNRRRIYSDGGRPQGGYRRQGDGWIYVGNIPRNVRVSDFKSVIRGFEKVNPLQFVWKGAAGFAFINFKTMDDAKEAAGSLAGLKMSDTVLKVEMARERENKRRRRNASDVEGSQQPKSDNDDEVKEVSKALDKDLKISDKAEE</sequence>
<dbReference type="EnsemblMetazoa" id="HelroT190006">
    <property type="protein sequence ID" value="HelroP190006"/>
    <property type="gene ID" value="HelroG190006"/>
</dbReference>
<reference evidence="7" key="3">
    <citation type="submission" date="2015-06" db="UniProtKB">
        <authorList>
            <consortium name="EnsemblMetazoa"/>
        </authorList>
    </citation>
    <scope>IDENTIFICATION</scope>
</reference>
<dbReference type="OrthoDB" id="433414at2759"/>
<feature type="region of interest" description="Disordered" evidence="4">
    <location>
        <begin position="479"/>
        <end position="526"/>
    </location>
</feature>
<dbReference type="HOGENOM" id="CLU_031500_3_0_1"/>
<dbReference type="InterPro" id="IPR024185">
    <property type="entry name" value="FTHF_cligase-like_sf"/>
</dbReference>
<organism evidence="7 8">
    <name type="scientific">Helobdella robusta</name>
    <name type="common">Californian leech</name>
    <dbReference type="NCBI Taxonomy" id="6412"/>
    <lineage>
        <taxon>Eukaryota</taxon>
        <taxon>Metazoa</taxon>
        <taxon>Spiralia</taxon>
        <taxon>Lophotrochozoa</taxon>
        <taxon>Annelida</taxon>
        <taxon>Clitellata</taxon>
        <taxon>Hirudinea</taxon>
        <taxon>Rhynchobdellida</taxon>
        <taxon>Glossiphoniidae</taxon>
        <taxon>Helobdella</taxon>
    </lineage>
</organism>
<dbReference type="OMA" id="NPMSITW"/>
<dbReference type="Gene3D" id="3.30.70.330">
    <property type="match status" value="1"/>
</dbReference>
<keyword evidence="8" id="KW-1185">Reference proteome</keyword>
<evidence type="ECO:0000259" key="5">
    <source>
        <dbReference type="PROSITE" id="PS50102"/>
    </source>
</evidence>
<dbReference type="eggNOG" id="KOG4410">
    <property type="taxonomic scope" value="Eukaryota"/>
</dbReference>
<dbReference type="InParanoid" id="T1FRL0"/>
<dbReference type="STRING" id="6412.T1FRL0"/>
<dbReference type="SUPFAM" id="SSF100950">
    <property type="entry name" value="NagB/RpiA/CoA transferase-like"/>
    <property type="match status" value="1"/>
</dbReference>
<evidence type="ECO:0000313" key="6">
    <source>
        <dbReference type="EMBL" id="ESO11573.1"/>
    </source>
</evidence>
<dbReference type="InterPro" id="IPR012677">
    <property type="entry name" value="Nucleotide-bd_a/b_plait_sf"/>
</dbReference>
<name>T1FRL0_HELRO</name>
<dbReference type="PANTHER" id="PTHR13017:SF0">
    <property type="entry name" value="METHENYLTETRAHYDROFOLATE SYNTHASE DOMAIN-CONTAINING PROTEIN"/>
    <property type="match status" value="1"/>
</dbReference>
<dbReference type="InterPro" id="IPR037171">
    <property type="entry name" value="NagB/RpiA_transferase-like"/>
</dbReference>
<proteinExistence type="predicted"/>
<accession>T1FRL0</accession>
<dbReference type="Proteomes" id="UP000015101">
    <property type="component" value="Unassembled WGS sequence"/>
</dbReference>
<dbReference type="EMBL" id="KB095812">
    <property type="protein sequence ID" value="ESO11573.1"/>
    <property type="molecule type" value="Genomic_DNA"/>
</dbReference>
<dbReference type="SMART" id="SM00360">
    <property type="entry name" value="RRM"/>
    <property type="match status" value="1"/>
</dbReference>
<evidence type="ECO:0000256" key="4">
    <source>
        <dbReference type="SAM" id="MobiDB-lite"/>
    </source>
</evidence>
<keyword evidence="2 3" id="KW-0694">RNA-binding</keyword>
<evidence type="ECO:0000256" key="3">
    <source>
        <dbReference type="PROSITE-ProRule" id="PRU00176"/>
    </source>
</evidence>
<dbReference type="AlphaFoldDB" id="T1FRL0"/>
<dbReference type="GO" id="GO:0003723">
    <property type="term" value="F:RNA binding"/>
    <property type="evidence" value="ECO:0007669"/>
    <property type="project" value="UniProtKB-UniRule"/>
</dbReference>
<reference evidence="8" key="1">
    <citation type="submission" date="2012-12" db="EMBL/GenBank/DDBJ databases">
        <authorList>
            <person name="Hellsten U."/>
            <person name="Grimwood J."/>
            <person name="Chapman J.A."/>
            <person name="Shapiro H."/>
            <person name="Aerts A."/>
            <person name="Otillar R.P."/>
            <person name="Terry A.Y."/>
            <person name="Boore J.L."/>
            <person name="Simakov O."/>
            <person name="Marletaz F."/>
            <person name="Cho S.-J."/>
            <person name="Edsinger-Gonzales E."/>
            <person name="Havlak P."/>
            <person name="Kuo D.-H."/>
            <person name="Larsson T."/>
            <person name="Lv J."/>
            <person name="Arendt D."/>
            <person name="Savage R."/>
            <person name="Osoegawa K."/>
            <person name="de Jong P."/>
            <person name="Lindberg D.R."/>
            <person name="Seaver E.C."/>
            <person name="Weisblat D.A."/>
            <person name="Putnam N.H."/>
            <person name="Grigoriev I.V."/>
            <person name="Rokhsar D.S."/>
        </authorList>
    </citation>
    <scope>NUCLEOTIDE SEQUENCE</scope>
</reference>
<feature type="region of interest" description="Disordered" evidence="4">
    <location>
        <begin position="314"/>
        <end position="403"/>
    </location>
</feature>
<evidence type="ECO:0000256" key="1">
    <source>
        <dbReference type="ARBA" id="ARBA00015518"/>
    </source>
</evidence>
<dbReference type="PANTHER" id="PTHR13017">
    <property type="entry name" value="5-FORMYLTETRAHYDROFOLATE CYCLO-LIGASE-RELATED"/>
    <property type="match status" value="1"/>
</dbReference>
<dbReference type="Gene3D" id="3.40.50.10420">
    <property type="entry name" value="NagB/RpiA/CoA transferase-like"/>
    <property type="match status" value="1"/>
</dbReference>
<feature type="domain" description="RRM" evidence="5">
    <location>
        <begin position="406"/>
        <end position="480"/>
    </location>
</feature>
<dbReference type="GeneID" id="20211457"/>
<evidence type="ECO:0000313" key="7">
    <source>
        <dbReference type="EnsemblMetazoa" id="HelroP190006"/>
    </source>
</evidence>